<evidence type="ECO:0000256" key="10">
    <source>
        <dbReference type="SAM" id="SignalP"/>
    </source>
</evidence>
<dbReference type="Gene3D" id="2.60.40.1120">
    <property type="entry name" value="Carboxypeptidase-like, regulatory domain"/>
    <property type="match status" value="1"/>
</dbReference>
<evidence type="ECO:0000256" key="1">
    <source>
        <dbReference type="ARBA" id="ARBA00004571"/>
    </source>
</evidence>
<feature type="signal peptide" evidence="10">
    <location>
        <begin position="1"/>
        <end position="26"/>
    </location>
</feature>
<dbReference type="InterPro" id="IPR023997">
    <property type="entry name" value="TonB-dep_OMP_SusC/RagA_CS"/>
</dbReference>
<evidence type="ECO:0000256" key="6">
    <source>
        <dbReference type="ARBA" id="ARBA00023136"/>
    </source>
</evidence>
<dbReference type="NCBIfam" id="TIGR04056">
    <property type="entry name" value="OMP_RagA_SusC"/>
    <property type="match status" value="1"/>
</dbReference>
<evidence type="ECO:0000313" key="13">
    <source>
        <dbReference type="EMBL" id="SMO67252.1"/>
    </source>
</evidence>
<dbReference type="InterPro" id="IPR023996">
    <property type="entry name" value="TonB-dep_OMP_SusC/RagA"/>
</dbReference>
<dbReference type="OrthoDB" id="9768177at2"/>
<keyword evidence="10" id="KW-0732">Signal</keyword>
<dbReference type="InterPro" id="IPR000531">
    <property type="entry name" value="Beta-barrel_TonB"/>
</dbReference>
<dbReference type="Proteomes" id="UP000319040">
    <property type="component" value="Unassembled WGS sequence"/>
</dbReference>
<dbReference type="PROSITE" id="PS52016">
    <property type="entry name" value="TONB_DEPENDENT_REC_3"/>
    <property type="match status" value="1"/>
</dbReference>
<dbReference type="InterPro" id="IPR012910">
    <property type="entry name" value="Plug_dom"/>
</dbReference>
<gene>
    <name evidence="13" type="ORF">SAMN06265379_104301</name>
</gene>
<dbReference type="Pfam" id="PF13715">
    <property type="entry name" value="CarbopepD_reg_2"/>
    <property type="match status" value="1"/>
</dbReference>
<keyword evidence="5 9" id="KW-0798">TonB box</keyword>
<evidence type="ECO:0000256" key="3">
    <source>
        <dbReference type="ARBA" id="ARBA00022452"/>
    </source>
</evidence>
<dbReference type="InterPro" id="IPR036942">
    <property type="entry name" value="Beta-barrel_TonB_sf"/>
</dbReference>
<feature type="chain" id="PRO_5022216253" evidence="10">
    <location>
        <begin position="27"/>
        <end position="991"/>
    </location>
</feature>
<dbReference type="AlphaFoldDB" id="A0A521D6J6"/>
<dbReference type="NCBIfam" id="TIGR04057">
    <property type="entry name" value="SusC_RagA_signa"/>
    <property type="match status" value="1"/>
</dbReference>
<keyword evidence="14" id="KW-1185">Reference proteome</keyword>
<dbReference type="RefSeq" id="WP_142533433.1">
    <property type="nucleotide sequence ID" value="NZ_FXTB01000004.1"/>
</dbReference>
<comment type="subcellular location">
    <subcellularLocation>
        <location evidence="1 8">Cell outer membrane</location>
        <topology evidence="1 8">Multi-pass membrane protein</topology>
    </subcellularLocation>
</comment>
<dbReference type="Gene3D" id="2.170.130.10">
    <property type="entry name" value="TonB-dependent receptor, plug domain"/>
    <property type="match status" value="1"/>
</dbReference>
<dbReference type="InterPro" id="IPR008969">
    <property type="entry name" value="CarboxyPept-like_regulatory"/>
</dbReference>
<evidence type="ECO:0000256" key="4">
    <source>
        <dbReference type="ARBA" id="ARBA00022692"/>
    </source>
</evidence>
<keyword evidence="6 8" id="KW-0472">Membrane</keyword>
<dbReference type="InterPro" id="IPR037066">
    <property type="entry name" value="Plug_dom_sf"/>
</dbReference>
<keyword evidence="7 8" id="KW-0998">Cell outer membrane</keyword>
<evidence type="ECO:0000256" key="8">
    <source>
        <dbReference type="PROSITE-ProRule" id="PRU01360"/>
    </source>
</evidence>
<dbReference type="Gene3D" id="2.40.170.20">
    <property type="entry name" value="TonB-dependent receptor, beta-barrel domain"/>
    <property type="match status" value="1"/>
</dbReference>
<dbReference type="SUPFAM" id="SSF56935">
    <property type="entry name" value="Porins"/>
    <property type="match status" value="1"/>
</dbReference>
<dbReference type="EMBL" id="FXTB01000004">
    <property type="protein sequence ID" value="SMO67252.1"/>
    <property type="molecule type" value="Genomic_DNA"/>
</dbReference>
<reference evidence="13 14" key="1">
    <citation type="submission" date="2017-05" db="EMBL/GenBank/DDBJ databases">
        <authorList>
            <person name="Varghese N."/>
            <person name="Submissions S."/>
        </authorList>
    </citation>
    <scope>NUCLEOTIDE SEQUENCE [LARGE SCALE GENOMIC DNA]</scope>
    <source>
        <strain evidence="13 14">DSM 27040</strain>
    </source>
</reference>
<sequence>MIKSFRFSKVVLALAGLFMITTVAMAQQMTVSGTVIDADFGDPLPGVTVAIKGTTSGTITTPDGRYTLTANKGDVLIYSFIGFTTQEVIVGDQQTINIQLQPDIIGMEEVVVIGYGVQKKEDKTGSVVSVSSKDFNKGNITSAQDLLVGKSSGVVITSSGGAPGSGSTIRVRGGSSLNASNDPLIIVDGMPIESVANNVSGSANALSFINPNDIETFTVLKDASATAIYGSRASNGVILITTKKGAKGSDLKISYSGNVSISSPTDYIDVYSGDQMRKIALDHEGLFGAVNYNTLGTANTDWQKEIFRNAISHDHNVALSGAYKMLPYRVSLGYTDQEGILENTDMQRFTGSVNLNPTLLNESLKVNVNAKLMSTKHNFGDDGAIGSAISMDPTQPVYDPGADDFGGYYQWQNYGANLGTPNPVEQALAVDNTSDVIRFVGSLKLDYSLPMLPELMATLNVATDYTESDGINNRPITSPSTLVPGDYGKLSDYGDTNKNNLLDFYLNYNKEFNDNHRMDATAGYSWQHFEREGSNYTRSIESLPDHPLEVDNDTEFKTENYLVSFFGRLNYALKNRYLLTGTFRYDGSSRFSEDNRWGFFPSAAFGWKIHEEAFLRDVDVLSNLKLRLGWGITGQQDVTDSNYPYQAQYTKANEGYYYIINGNYIPTLRPEAYDPDIKWEETTTQNIGIDFGFLNGRVNGSVDYYMRETKDLLNRVVIPSGSNFSNTLLTNVGSLENKGVEVSLDFVPISKKDMSLNIGLNFTHNKNEITRLLLNDDPDYIGVLIGSGMTGVTQVTRVGEPANSFFVNKQIYDINGNPIEGLYEDIAGKGGKIGGDNANKYVYHNPNPDYILGFSARFNYKQFDMSTSLRANIDNYVLNQVASGSSYDQMQQIGYWKNMPTHLSGTNFVKRQFTSDHFVENASFLKMDNISAGYLFDKVGGQDVSARVSFTVQNVFTVTEYSGLDPEVDGGVDNNFYPRPRTFTLGVNLTF</sequence>
<evidence type="ECO:0000259" key="11">
    <source>
        <dbReference type="Pfam" id="PF00593"/>
    </source>
</evidence>
<accession>A0A521D6J6</accession>
<dbReference type="SUPFAM" id="SSF49464">
    <property type="entry name" value="Carboxypeptidase regulatory domain-like"/>
    <property type="match status" value="1"/>
</dbReference>
<evidence type="ECO:0000256" key="5">
    <source>
        <dbReference type="ARBA" id="ARBA00023077"/>
    </source>
</evidence>
<organism evidence="13 14">
    <name type="scientific">Saccharicrinis carchari</name>
    <dbReference type="NCBI Taxonomy" id="1168039"/>
    <lineage>
        <taxon>Bacteria</taxon>
        <taxon>Pseudomonadati</taxon>
        <taxon>Bacteroidota</taxon>
        <taxon>Bacteroidia</taxon>
        <taxon>Marinilabiliales</taxon>
        <taxon>Marinilabiliaceae</taxon>
        <taxon>Saccharicrinis</taxon>
    </lineage>
</organism>
<proteinExistence type="inferred from homology"/>
<feature type="domain" description="TonB-dependent receptor plug" evidence="12">
    <location>
        <begin position="120"/>
        <end position="237"/>
    </location>
</feature>
<dbReference type="InterPro" id="IPR039426">
    <property type="entry name" value="TonB-dep_rcpt-like"/>
</dbReference>
<evidence type="ECO:0000313" key="14">
    <source>
        <dbReference type="Proteomes" id="UP000319040"/>
    </source>
</evidence>
<keyword evidence="2 8" id="KW-0813">Transport</keyword>
<dbReference type="Pfam" id="PF07715">
    <property type="entry name" value="Plug"/>
    <property type="match status" value="1"/>
</dbReference>
<keyword evidence="4 8" id="KW-0812">Transmembrane</keyword>
<evidence type="ECO:0000256" key="2">
    <source>
        <dbReference type="ARBA" id="ARBA00022448"/>
    </source>
</evidence>
<evidence type="ECO:0000256" key="7">
    <source>
        <dbReference type="ARBA" id="ARBA00023237"/>
    </source>
</evidence>
<dbReference type="Pfam" id="PF00593">
    <property type="entry name" value="TonB_dep_Rec_b-barrel"/>
    <property type="match status" value="1"/>
</dbReference>
<protein>
    <submittedName>
        <fullName evidence="13">Iron complex outermembrane recepter protein</fullName>
    </submittedName>
</protein>
<evidence type="ECO:0000259" key="12">
    <source>
        <dbReference type="Pfam" id="PF07715"/>
    </source>
</evidence>
<evidence type="ECO:0000256" key="9">
    <source>
        <dbReference type="RuleBase" id="RU003357"/>
    </source>
</evidence>
<name>A0A521D6J6_SACCC</name>
<dbReference type="GO" id="GO:0009279">
    <property type="term" value="C:cell outer membrane"/>
    <property type="evidence" value="ECO:0007669"/>
    <property type="project" value="UniProtKB-SubCell"/>
</dbReference>
<keyword evidence="3 8" id="KW-1134">Transmembrane beta strand</keyword>
<feature type="domain" description="TonB-dependent receptor-like beta-barrel" evidence="11">
    <location>
        <begin position="402"/>
        <end position="875"/>
    </location>
</feature>
<comment type="similarity">
    <text evidence="8 9">Belongs to the TonB-dependent receptor family.</text>
</comment>